<organism evidence="6 7">
    <name type="scientific">Folsomia candida</name>
    <name type="common">Springtail</name>
    <dbReference type="NCBI Taxonomy" id="158441"/>
    <lineage>
        <taxon>Eukaryota</taxon>
        <taxon>Metazoa</taxon>
        <taxon>Ecdysozoa</taxon>
        <taxon>Arthropoda</taxon>
        <taxon>Hexapoda</taxon>
        <taxon>Collembola</taxon>
        <taxon>Entomobryomorpha</taxon>
        <taxon>Isotomoidea</taxon>
        <taxon>Isotomidae</taxon>
        <taxon>Proisotominae</taxon>
        <taxon>Folsomia</taxon>
    </lineage>
</organism>
<dbReference type="OrthoDB" id="8300214at2759"/>
<evidence type="ECO:0000256" key="5">
    <source>
        <dbReference type="ARBA" id="ARBA00023098"/>
    </source>
</evidence>
<dbReference type="InterPro" id="IPR050723">
    <property type="entry name" value="CFA/CMAS"/>
</dbReference>
<dbReference type="AlphaFoldDB" id="A0A226EV94"/>
<keyword evidence="2" id="KW-0489">Methyltransferase</keyword>
<reference evidence="6 7" key="1">
    <citation type="submission" date="2015-12" db="EMBL/GenBank/DDBJ databases">
        <title>The genome of Folsomia candida.</title>
        <authorList>
            <person name="Faddeeva A."/>
            <person name="Derks M.F."/>
            <person name="Anvar Y."/>
            <person name="Smit S."/>
            <person name="Van Straalen N."/>
            <person name="Roelofs D."/>
        </authorList>
    </citation>
    <scope>NUCLEOTIDE SEQUENCE [LARGE SCALE GENOMIC DNA]</scope>
    <source>
        <strain evidence="6 7">VU population</strain>
        <tissue evidence="6">Whole body</tissue>
    </source>
</reference>
<dbReference type="Proteomes" id="UP000198287">
    <property type="component" value="Unassembled WGS sequence"/>
</dbReference>
<dbReference type="Gene3D" id="3.40.50.150">
    <property type="entry name" value="Vaccinia Virus protein VP39"/>
    <property type="match status" value="1"/>
</dbReference>
<keyword evidence="4" id="KW-0949">S-adenosyl-L-methionine</keyword>
<keyword evidence="3" id="KW-0808">Transferase</keyword>
<keyword evidence="7" id="KW-1185">Reference proteome</keyword>
<evidence type="ECO:0000256" key="1">
    <source>
        <dbReference type="ARBA" id="ARBA00010815"/>
    </source>
</evidence>
<dbReference type="PANTHER" id="PTHR43667:SF1">
    <property type="entry name" value="CYCLOPROPANE-FATTY-ACYL-PHOSPHOLIPID SYNTHASE"/>
    <property type="match status" value="1"/>
</dbReference>
<evidence type="ECO:0000256" key="4">
    <source>
        <dbReference type="ARBA" id="ARBA00022691"/>
    </source>
</evidence>
<comment type="caution">
    <text evidence="6">The sequence shown here is derived from an EMBL/GenBank/DDBJ whole genome shotgun (WGS) entry which is preliminary data.</text>
</comment>
<evidence type="ECO:0000313" key="6">
    <source>
        <dbReference type="EMBL" id="OXA61545.1"/>
    </source>
</evidence>
<dbReference type="PIRSF" id="PIRSF003085">
    <property type="entry name" value="CMAS"/>
    <property type="match status" value="1"/>
</dbReference>
<name>A0A226EV94_FOLCA</name>
<dbReference type="CDD" id="cd02440">
    <property type="entry name" value="AdoMet_MTases"/>
    <property type="match status" value="1"/>
</dbReference>
<comment type="similarity">
    <text evidence="1">Belongs to the CFA/CMAS family.</text>
</comment>
<evidence type="ECO:0000256" key="2">
    <source>
        <dbReference type="ARBA" id="ARBA00022603"/>
    </source>
</evidence>
<dbReference type="GO" id="GO:0008610">
    <property type="term" value="P:lipid biosynthetic process"/>
    <property type="evidence" value="ECO:0007669"/>
    <property type="project" value="InterPro"/>
</dbReference>
<evidence type="ECO:0000256" key="3">
    <source>
        <dbReference type="ARBA" id="ARBA00022679"/>
    </source>
</evidence>
<dbReference type="InterPro" id="IPR029063">
    <property type="entry name" value="SAM-dependent_MTases_sf"/>
</dbReference>
<accession>A0A226EV94</accession>
<dbReference type="Pfam" id="PF02353">
    <property type="entry name" value="CMAS"/>
    <property type="match status" value="1"/>
</dbReference>
<evidence type="ECO:0000313" key="7">
    <source>
        <dbReference type="Proteomes" id="UP000198287"/>
    </source>
</evidence>
<sequence length="409" mass="47027">MQLFYTITVLLIRCYKRVEYCVLRLIGPLILPYAVKKLNEVGVTINKEGPCDLKNRKYLTPYDTVYIRAMNEGILGFGESYMDGDWDADDIASLFYKIFVGPAPILRMFMNPWNRFLYYMQFSFFNLQTKEKVYDVAKVHYDLGNEFFENMLDSTMNYTCGYWKDADNLEQAQLAKMNLVAAKLGVKPGMTVLDVGCGFGGMARHLAKNFGATVTAVTISKEQVAYATEVCQGLPVTVKLMDYRDVAGSYDRIVSLGCLEHVGPANYKTFFKTLSRCLKEDGLCLVHCMGNYHTVMPHQEPFSAKYVFPGACLPYYKEVMNGLGDYFLIEDFHNFGNDYGLTSEAWRDNFIKNWPRLKKLDGKKYDERFYRMWTFYLGVAVALYKARKIQLWQIVLSKHGVVGGYRSVR</sequence>
<keyword evidence="5" id="KW-0443">Lipid metabolism</keyword>
<proteinExistence type="inferred from homology"/>
<dbReference type="InterPro" id="IPR003333">
    <property type="entry name" value="CMAS"/>
</dbReference>
<gene>
    <name evidence="6" type="ORF">Fcan01_00683</name>
</gene>
<dbReference type="SUPFAM" id="SSF53335">
    <property type="entry name" value="S-adenosyl-L-methionine-dependent methyltransferases"/>
    <property type="match status" value="1"/>
</dbReference>
<dbReference type="GO" id="GO:0008168">
    <property type="term" value="F:methyltransferase activity"/>
    <property type="evidence" value="ECO:0007669"/>
    <property type="project" value="UniProtKB-KW"/>
</dbReference>
<dbReference type="PANTHER" id="PTHR43667">
    <property type="entry name" value="CYCLOPROPANE-FATTY-ACYL-PHOSPHOLIPID SYNTHASE"/>
    <property type="match status" value="1"/>
</dbReference>
<dbReference type="GO" id="GO:0032259">
    <property type="term" value="P:methylation"/>
    <property type="evidence" value="ECO:0007669"/>
    <property type="project" value="UniProtKB-KW"/>
</dbReference>
<dbReference type="NCBIfam" id="NF008686">
    <property type="entry name" value="PRK11705.1"/>
    <property type="match status" value="1"/>
</dbReference>
<protein>
    <submittedName>
        <fullName evidence="6">Cyclopropane-fatty-acyl-phospholipid synthase</fullName>
    </submittedName>
</protein>
<dbReference type="EMBL" id="LNIX01000001">
    <property type="protein sequence ID" value="OXA61545.1"/>
    <property type="molecule type" value="Genomic_DNA"/>
</dbReference>